<dbReference type="EMBL" id="PEIB01000016">
    <property type="protein sequence ID" value="RXJ72737.1"/>
    <property type="molecule type" value="Genomic_DNA"/>
</dbReference>
<organism evidence="4 5">
    <name type="scientific">Veronia nyctiphanis</name>
    <dbReference type="NCBI Taxonomy" id="1278244"/>
    <lineage>
        <taxon>Bacteria</taxon>
        <taxon>Pseudomonadati</taxon>
        <taxon>Pseudomonadota</taxon>
        <taxon>Gammaproteobacteria</taxon>
        <taxon>Vibrionales</taxon>
        <taxon>Vibrionaceae</taxon>
        <taxon>Veronia</taxon>
    </lineage>
</organism>
<gene>
    <name evidence="4" type="ORF">CS022_13965</name>
</gene>
<dbReference type="SUPFAM" id="SSF46689">
    <property type="entry name" value="Homeodomain-like"/>
    <property type="match status" value="1"/>
</dbReference>
<proteinExistence type="predicted"/>
<reference evidence="4 5" key="1">
    <citation type="submission" date="2017-10" db="EMBL/GenBank/DDBJ databases">
        <title>Nyctiphanis sp. nov., isolated from the stomach of the euphausiid Nyctiphanes simplex (Hansen, 1911) in the Gulf of California.</title>
        <authorList>
            <person name="Gomez-Gil B."/>
            <person name="Aguilar-Mendez M."/>
            <person name="Lopez-Cortes A."/>
            <person name="Gomez-Gutierrez J."/>
            <person name="Roque A."/>
            <person name="Lang E."/>
            <person name="Gonzalez-Castillo A."/>
        </authorList>
    </citation>
    <scope>NUCLEOTIDE SEQUENCE [LARGE SCALE GENOMIC DNA]</scope>
    <source>
        <strain evidence="4 5">CAIM 600</strain>
    </source>
</reference>
<dbReference type="InterPro" id="IPR036271">
    <property type="entry name" value="Tet_transcr_reg_TetR-rel_C_sf"/>
</dbReference>
<evidence type="ECO:0000256" key="1">
    <source>
        <dbReference type="ARBA" id="ARBA00023125"/>
    </source>
</evidence>
<feature type="DNA-binding region" description="H-T-H motif" evidence="2">
    <location>
        <begin position="50"/>
        <end position="69"/>
    </location>
</feature>
<sequence>MSSLGVCEDLLQVRYILKNIKKLSGNLNTKDTILKVACKKYLELGDAGFSMRSIAKEIGITPMAIYKHFENKEALQHELLKEAFRIFSNYLYEGLKGKSAKERFDLTADAYFNFAVQQSAYFELIFLSVNPMNSLKARDVIRQESMPSFQFLVDRVRDCINDGYLKDAMPMKYP</sequence>
<dbReference type="InterPro" id="IPR009057">
    <property type="entry name" value="Homeodomain-like_sf"/>
</dbReference>
<dbReference type="Proteomes" id="UP000290287">
    <property type="component" value="Unassembled WGS sequence"/>
</dbReference>
<dbReference type="GO" id="GO:0003677">
    <property type="term" value="F:DNA binding"/>
    <property type="evidence" value="ECO:0007669"/>
    <property type="project" value="UniProtKB-UniRule"/>
</dbReference>
<name>A0A4Q0YP13_9GAMM</name>
<dbReference type="PANTHER" id="PTHR30328">
    <property type="entry name" value="TRANSCRIPTIONAL REPRESSOR"/>
    <property type="match status" value="1"/>
</dbReference>
<keyword evidence="5" id="KW-1185">Reference proteome</keyword>
<dbReference type="PROSITE" id="PS50977">
    <property type="entry name" value="HTH_TETR_2"/>
    <property type="match status" value="1"/>
</dbReference>
<dbReference type="Gene3D" id="1.10.357.10">
    <property type="entry name" value="Tetracycline Repressor, domain 2"/>
    <property type="match status" value="1"/>
</dbReference>
<keyword evidence="1 2" id="KW-0238">DNA-binding</keyword>
<feature type="domain" description="HTH tetR-type" evidence="3">
    <location>
        <begin position="27"/>
        <end position="87"/>
    </location>
</feature>
<dbReference type="InterPro" id="IPR001647">
    <property type="entry name" value="HTH_TetR"/>
</dbReference>
<dbReference type="PANTHER" id="PTHR30328:SF54">
    <property type="entry name" value="HTH-TYPE TRANSCRIPTIONAL REPRESSOR SCO4008"/>
    <property type="match status" value="1"/>
</dbReference>
<dbReference type="Pfam" id="PF00440">
    <property type="entry name" value="TetR_N"/>
    <property type="match status" value="1"/>
</dbReference>
<evidence type="ECO:0000256" key="2">
    <source>
        <dbReference type="PROSITE-ProRule" id="PRU00335"/>
    </source>
</evidence>
<dbReference type="SUPFAM" id="SSF48498">
    <property type="entry name" value="Tetracyclin repressor-like, C-terminal domain"/>
    <property type="match status" value="1"/>
</dbReference>
<protein>
    <recommendedName>
        <fullName evidence="3">HTH tetR-type domain-containing protein</fullName>
    </recommendedName>
</protein>
<dbReference type="AlphaFoldDB" id="A0A4Q0YP13"/>
<evidence type="ECO:0000313" key="5">
    <source>
        <dbReference type="Proteomes" id="UP000290287"/>
    </source>
</evidence>
<evidence type="ECO:0000259" key="3">
    <source>
        <dbReference type="PROSITE" id="PS50977"/>
    </source>
</evidence>
<accession>A0A4Q0YP13</accession>
<evidence type="ECO:0000313" key="4">
    <source>
        <dbReference type="EMBL" id="RXJ72737.1"/>
    </source>
</evidence>
<comment type="caution">
    <text evidence="4">The sequence shown here is derived from an EMBL/GenBank/DDBJ whole genome shotgun (WGS) entry which is preliminary data.</text>
</comment>
<dbReference type="PRINTS" id="PR00455">
    <property type="entry name" value="HTHTETR"/>
</dbReference>
<dbReference type="InterPro" id="IPR050109">
    <property type="entry name" value="HTH-type_TetR-like_transc_reg"/>
</dbReference>